<feature type="region of interest" description="Disordered" evidence="1">
    <location>
        <begin position="51"/>
        <end position="73"/>
    </location>
</feature>
<accession>A0AAV2NB29</accession>
<sequence length="73" mass="7634">MQIHLYTSESSASLPVILDAVEDDALGRCKSEEGTIHLTVEFHMVNPNDGGDAPALIPKRASEAGGGSASIRV</sequence>
<dbReference type="EMBL" id="OZ034835">
    <property type="protein sequence ID" value="CAL1676601.1"/>
    <property type="molecule type" value="Genomic_DNA"/>
</dbReference>
<name>A0AAV2NB29_9HYME</name>
<organism evidence="2 3">
    <name type="scientific">Lasius platythorax</name>
    <dbReference type="NCBI Taxonomy" id="488582"/>
    <lineage>
        <taxon>Eukaryota</taxon>
        <taxon>Metazoa</taxon>
        <taxon>Ecdysozoa</taxon>
        <taxon>Arthropoda</taxon>
        <taxon>Hexapoda</taxon>
        <taxon>Insecta</taxon>
        <taxon>Pterygota</taxon>
        <taxon>Neoptera</taxon>
        <taxon>Endopterygota</taxon>
        <taxon>Hymenoptera</taxon>
        <taxon>Apocrita</taxon>
        <taxon>Aculeata</taxon>
        <taxon>Formicoidea</taxon>
        <taxon>Formicidae</taxon>
        <taxon>Formicinae</taxon>
        <taxon>Lasius</taxon>
        <taxon>Lasius</taxon>
    </lineage>
</organism>
<proteinExistence type="predicted"/>
<feature type="compositionally biased region" description="Gly residues" evidence="1">
    <location>
        <begin position="64"/>
        <end position="73"/>
    </location>
</feature>
<evidence type="ECO:0000313" key="2">
    <source>
        <dbReference type="EMBL" id="CAL1676601.1"/>
    </source>
</evidence>
<gene>
    <name evidence="2" type="ORF">LPLAT_LOCUS2758</name>
</gene>
<dbReference type="Proteomes" id="UP001497644">
    <property type="component" value="Chromosome 12"/>
</dbReference>
<dbReference type="AlphaFoldDB" id="A0AAV2NB29"/>
<protein>
    <submittedName>
        <fullName evidence="2">Uncharacterized protein</fullName>
    </submittedName>
</protein>
<reference evidence="2" key="1">
    <citation type="submission" date="2024-04" db="EMBL/GenBank/DDBJ databases">
        <authorList>
            <consortium name="Molecular Ecology Group"/>
        </authorList>
    </citation>
    <scope>NUCLEOTIDE SEQUENCE</scope>
</reference>
<keyword evidence="3" id="KW-1185">Reference proteome</keyword>
<evidence type="ECO:0000256" key="1">
    <source>
        <dbReference type="SAM" id="MobiDB-lite"/>
    </source>
</evidence>
<evidence type="ECO:0000313" key="3">
    <source>
        <dbReference type="Proteomes" id="UP001497644"/>
    </source>
</evidence>